<proteinExistence type="predicted"/>
<organism evidence="1">
    <name type="scientific">Arundo donax</name>
    <name type="common">Giant reed</name>
    <name type="synonym">Donax arundinaceus</name>
    <dbReference type="NCBI Taxonomy" id="35708"/>
    <lineage>
        <taxon>Eukaryota</taxon>
        <taxon>Viridiplantae</taxon>
        <taxon>Streptophyta</taxon>
        <taxon>Embryophyta</taxon>
        <taxon>Tracheophyta</taxon>
        <taxon>Spermatophyta</taxon>
        <taxon>Magnoliopsida</taxon>
        <taxon>Liliopsida</taxon>
        <taxon>Poales</taxon>
        <taxon>Poaceae</taxon>
        <taxon>PACMAD clade</taxon>
        <taxon>Arundinoideae</taxon>
        <taxon>Arundineae</taxon>
        <taxon>Arundo</taxon>
    </lineage>
</organism>
<accession>A0A0A8ZXK8</accession>
<reference evidence="1" key="1">
    <citation type="submission" date="2014-09" db="EMBL/GenBank/DDBJ databases">
        <authorList>
            <person name="Magalhaes I.L.F."/>
            <person name="Oliveira U."/>
            <person name="Santos F.R."/>
            <person name="Vidigal T.H.D.A."/>
            <person name="Brescovit A.D."/>
            <person name="Santos A.J."/>
        </authorList>
    </citation>
    <scope>NUCLEOTIDE SEQUENCE</scope>
    <source>
        <tissue evidence="1">Shoot tissue taken approximately 20 cm above the soil surface</tissue>
    </source>
</reference>
<reference evidence="1" key="2">
    <citation type="journal article" date="2015" name="Data Brief">
        <title>Shoot transcriptome of the giant reed, Arundo donax.</title>
        <authorList>
            <person name="Barrero R.A."/>
            <person name="Guerrero F.D."/>
            <person name="Moolhuijzen P."/>
            <person name="Goolsby J.A."/>
            <person name="Tidwell J."/>
            <person name="Bellgard S.E."/>
            <person name="Bellgard M.I."/>
        </authorList>
    </citation>
    <scope>NUCLEOTIDE SEQUENCE</scope>
    <source>
        <tissue evidence="1">Shoot tissue taken approximately 20 cm above the soil surface</tissue>
    </source>
</reference>
<name>A0A0A8ZXK8_ARUDO</name>
<protein>
    <submittedName>
        <fullName evidence="1">Uncharacterized protein</fullName>
    </submittedName>
</protein>
<evidence type="ECO:0000313" key="1">
    <source>
        <dbReference type="EMBL" id="JAD42478.1"/>
    </source>
</evidence>
<dbReference type="AlphaFoldDB" id="A0A0A8ZXK8"/>
<dbReference type="EMBL" id="GBRH01255417">
    <property type="protein sequence ID" value="JAD42478.1"/>
    <property type="molecule type" value="Transcribed_RNA"/>
</dbReference>
<sequence>MLVCWYNLWVRVICYGLTTA</sequence>